<dbReference type="InterPro" id="IPR004827">
    <property type="entry name" value="bZIP"/>
</dbReference>
<dbReference type="OrthoDB" id="295274at2759"/>
<comment type="caution">
    <text evidence="9">The sequence shown here is derived from an EMBL/GenBank/DDBJ whole genome shotgun (WGS) entry which is preliminary data.</text>
</comment>
<dbReference type="Proteomes" id="UP000639643">
    <property type="component" value="Unassembled WGS sequence"/>
</dbReference>
<feature type="domain" description="BZIP" evidence="8">
    <location>
        <begin position="151"/>
        <end position="214"/>
    </location>
</feature>
<feature type="region of interest" description="Disordered" evidence="7">
    <location>
        <begin position="244"/>
        <end position="307"/>
    </location>
</feature>
<dbReference type="AlphaFoldDB" id="A0A8H6NZ39"/>
<dbReference type="PRINTS" id="PR00043">
    <property type="entry name" value="LEUZIPPRJUN"/>
</dbReference>
<feature type="compositionally biased region" description="Low complexity" evidence="7">
    <location>
        <begin position="96"/>
        <end position="118"/>
    </location>
</feature>
<evidence type="ECO:0000256" key="5">
    <source>
        <dbReference type="ARBA" id="ARBA00023242"/>
    </source>
</evidence>
<evidence type="ECO:0000313" key="9">
    <source>
        <dbReference type="EMBL" id="KAF6845103.1"/>
    </source>
</evidence>
<organism evidence="9 10">
    <name type="scientific">Colletotrichum musicola</name>
    <dbReference type="NCBI Taxonomy" id="2175873"/>
    <lineage>
        <taxon>Eukaryota</taxon>
        <taxon>Fungi</taxon>
        <taxon>Dikarya</taxon>
        <taxon>Ascomycota</taxon>
        <taxon>Pezizomycotina</taxon>
        <taxon>Sordariomycetes</taxon>
        <taxon>Hypocreomycetidae</taxon>
        <taxon>Glomerellales</taxon>
        <taxon>Glomerellaceae</taxon>
        <taxon>Colletotrichum</taxon>
        <taxon>Colletotrichum orchidearum species complex</taxon>
    </lineage>
</organism>
<name>A0A8H6NZ39_9PEZI</name>
<keyword evidence="6" id="KW-0175">Coiled coil</keyword>
<dbReference type="SMART" id="SM00338">
    <property type="entry name" value="BRLZ"/>
    <property type="match status" value="1"/>
</dbReference>
<dbReference type="PANTHER" id="PTHR19304">
    <property type="entry name" value="CYCLIC-AMP RESPONSE ELEMENT BINDING PROTEIN"/>
    <property type="match status" value="1"/>
</dbReference>
<comment type="subcellular location">
    <subcellularLocation>
        <location evidence="1">Nucleus</location>
    </subcellularLocation>
</comment>
<proteinExistence type="predicted"/>
<evidence type="ECO:0000256" key="6">
    <source>
        <dbReference type="SAM" id="Coils"/>
    </source>
</evidence>
<dbReference type="PROSITE" id="PS50217">
    <property type="entry name" value="BZIP"/>
    <property type="match status" value="1"/>
</dbReference>
<keyword evidence="5" id="KW-0539">Nucleus</keyword>
<evidence type="ECO:0000256" key="2">
    <source>
        <dbReference type="ARBA" id="ARBA00023015"/>
    </source>
</evidence>
<dbReference type="InterPro" id="IPR046347">
    <property type="entry name" value="bZIP_sf"/>
</dbReference>
<dbReference type="CDD" id="cd14687">
    <property type="entry name" value="bZIP_ATF2"/>
    <property type="match status" value="1"/>
</dbReference>
<feature type="compositionally biased region" description="Polar residues" evidence="7">
    <location>
        <begin position="119"/>
        <end position="130"/>
    </location>
</feature>
<feature type="compositionally biased region" description="Polar residues" evidence="7">
    <location>
        <begin position="268"/>
        <end position="277"/>
    </location>
</feature>
<evidence type="ECO:0000256" key="4">
    <source>
        <dbReference type="ARBA" id="ARBA00023163"/>
    </source>
</evidence>
<dbReference type="GO" id="GO:0005634">
    <property type="term" value="C:nucleus"/>
    <property type="evidence" value="ECO:0007669"/>
    <property type="project" value="UniProtKB-SubCell"/>
</dbReference>
<dbReference type="PROSITE" id="PS00036">
    <property type="entry name" value="BZIP_BASIC"/>
    <property type="match status" value="1"/>
</dbReference>
<dbReference type="InterPro" id="IPR002112">
    <property type="entry name" value="Leuzip_Jun"/>
</dbReference>
<sequence>MNTPPSFFNEAVDLATPTNDTFDSDQPRTLQPESLHLDIQNDIEPPIVMSQDSMVYMSVPSTWDPFVVGVPPMYDQTCQPHYTTKQEPMDDRPALSHLPSATTSKSSSRTDSNNSTQTHVSKSSRTTDPSDASPPRKKGRKGKAPMANNDEEKRNKFLERNRVAASKCRQKKKEWVSDLQETKQNLESQHAALQMEYNGLVDEVTRMKNELMSHANCNDTRINLWLESEARRFVQSSAERVKKQSLDSGQAVGERPLGMGVGYRHSIDSQSSLMSPTRSERAMTSMSSRSVSSAGINYDHMPDSAFE</sequence>
<feature type="region of interest" description="Disordered" evidence="7">
    <location>
        <begin position="14"/>
        <end position="34"/>
    </location>
</feature>
<dbReference type="GO" id="GO:0003677">
    <property type="term" value="F:DNA binding"/>
    <property type="evidence" value="ECO:0007669"/>
    <property type="project" value="UniProtKB-KW"/>
</dbReference>
<evidence type="ECO:0000259" key="8">
    <source>
        <dbReference type="PROSITE" id="PS50217"/>
    </source>
</evidence>
<feature type="region of interest" description="Disordered" evidence="7">
    <location>
        <begin position="78"/>
        <end position="157"/>
    </location>
</feature>
<dbReference type="GO" id="GO:0003700">
    <property type="term" value="F:DNA-binding transcription factor activity"/>
    <property type="evidence" value="ECO:0007669"/>
    <property type="project" value="InterPro"/>
</dbReference>
<gene>
    <name evidence="9" type="ORF">CMUS01_00492</name>
</gene>
<keyword evidence="10" id="KW-1185">Reference proteome</keyword>
<dbReference type="InterPro" id="IPR051027">
    <property type="entry name" value="bZIP_transcription_factors"/>
</dbReference>
<dbReference type="Pfam" id="PF00170">
    <property type="entry name" value="bZIP_1"/>
    <property type="match status" value="1"/>
</dbReference>
<dbReference type="Gene3D" id="1.20.5.170">
    <property type="match status" value="1"/>
</dbReference>
<evidence type="ECO:0000256" key="3">
    <source>
        <dbReference type="ARBA" id="ARBA00023125"/>
    </source>
</evidence>
<dbReference type="SUPFAM" id="SSF57959">
    <property type="entry name" value="Leucine zipper domain"/>
    <property type="match status" value="1"/>
</dbReference>
<keyword evidence="4" id="KW-0804">Transcription</keyword>
<protein>
    <submittedName>
        <fullName evidence="9">BZIP transcription factor</fullName>
    </submittedName>
</protein>
<evidence type="ECO:0000313" key="10">
    <source>
        <dbReference type="Proteomes" id="UP000639643"/>
    </source>
</evidence>
<evidence type="ECO:0000256" key="7">
    <source>
        <dbReference type="SAM" id="MobiDB-lite"/>
    </source>
</evidence>
<keyword evidence="2" id="KW-0805">Transcription regulation</keyword>
<dbReference type="EMBL" id="WIGM01000006">
    <property type="protein sequence ID" value="KAF6845103.1"/>
    <property type="molecule type" value="Genomic_DNA"/>
</dbReference>
<reference evidence="9" key="1">
    <citation type="journal article" date="2020" name="Phytopathology">
        <title>Genome Sequence Resources of Colletotrichum truncatum, C. plurivorum, C. musicola, and C. sojae: Four Species Pathogenic to Soybean (Glycine max).</title>
        <authorList>
            <person name="Rogerio F."/>
            <person name="Boufleur T.R."/>
            <person name="Ciampi-Guillardi M."/>
            <person name="Sukno S.A."/>
            <person name="Thon M.R."/>
            <person name="Massola Junior N.S."/>
            <person name="Baroncelli R."/>
        </authorList>
    </citation>
    <scope>NUCLEOTIDE SEQUENCE</scope>
    <source>
        <strain evidence="9">LFN0074</strain>
    </source>
</reference>
<feature type="coiled-coil region" evidence="6">
    <location>
        <begin position="176"/>
        <end position="210"/>
    </location>
</feature>
<evidence type="ECO:0000256" key="1">
    <source>
        <dbReference type="ARBA" id="ARBA00004123"/>
    </source>
</evidence>
<keyword evidence="3" id="KW-0238">DNA-binding</keyword>
<accession>A0A8H6NZ39</accession>